<organism evidence="2 3">
    <name type="scientific">Agrobacterium tumefaciens</name>
    <dbReference type="NCBI Taxonomy" id="358"/>
    <lineage>
        <taxon>Bacteria</taxon>
        <taxon>Pseudomonadati</taxon>
        <taxon>Pseudomonadota</taxon>
        <taxon>Alphaproteobacteria</taxon>
        <taxon>Hyphomicrobiales</taxon>
        <taxon>Rhizobiaceae</taxon>
        <taxon>Rhizobium/Agrobacterium group</taxon>
        <taxon>Agrobacterium</taxon>
        <taxon>Agrobacterium tumefaciens complex</taxon>
    </lineage>
</organism>
<evidence type="ECO:0008006" key="4">
    <source>
        <dbReference type="Google" id="ProtNLM"/>
    </source>
</evidence>
<dbReference type="AlphaFoldDB" id="A0AAW8LSJ0"/>
<feature type="region of interest" description="Disordered" evidence="1">
    <location>
        <begin position="49"/>
        <end position="77"/>
    </location>
</feature>
<feature type="region of interest" description="Disordered" evidence="1">
    <location>
        <begin position="1"/>
        <end position="33"/>
    </location>
</feature>
<gene>
    <name evidence="2" type="ORF">J2W61_001435</name>
</gene>
<comment type="caution">
    <text evidence="2">The sequence shown here is derived from an EMBL/GenBank/DDBJ whole genome shotgun (WGS) entry which is preliminary data.</text>
</comment>
<dbReference type="RefSeq" id="WP_209689084.1">
    <property type="nucleotide sequence ID" value="NZ_JAGIPM010000001.1"/>
</dbReference>
<feature type="region of interest" description="Disordered" evidence="1">
    <location>
        <begin position="159"/>
        <end position="184"/>
    </location>
</feature>
<protein>
    <recommendedName>
        <fullName evidence="4">Peptidoglycan-binding protein</fullName>
    </recommendedName>
</protein>
<evidence type="ECO:0000256" key="1">
    <source>
        <dbReference type="SAM" id="MobiDB-lite"/>
    </source>
</evidence>
<evidence type="ECO:0000313" key="2">
    <source>
        <dbReference type="EMBL" id="MDR6701607.1"/>
    </source>
</evidence>
<evidence type="ECO:0000313" key="3">
    <source>
        <dbReference type="Proteomes" id="UP001265315"/>
    </source>
</evidence>
<accession>A0AAW8LSJ0</accession>
<feature type="compositionally biased region" description="Basic and acidic residues" evidence="1">
    <location>
        <begin position="52"/>
        <end position="64"/>
    </location>
</feature>
<name>A0AAW8LSJ0_AGRTU</name>
<dbReference type="Proteomes" id="UP001265315">
    <property type="component" value="Unassembled WGS sequence"/>
</dbReference>
<reference evidence="2" key="1">
    <citation type="submission" date="2023-07" db="EMBL/GenBank/DDBJ databases">
        <title>Sorghum-associated microbial communities from plants grown in Nebraska, USA.</title>
        <authorList>
            <person name="Schachtman D."/>
        </authorList>
    </citation>
    <scope>NUCLEOTIDE SEQUENCE</scope>
    <source>
        <strain evidence="2">1457</strain>
    </source>
</reference>
<proteinExistence type="predicted"/>
<feature type="compositionally biased region" description="Polar residues" evidence="1">
    <location>
        <begin position="20"/>
        <end position="29"/>
    </location>
</feature>
<dbReference type="EMBL" id="JAVDSW010000001">
    <property type="protein sequence ID" value="MDR6701607.1"/>
    <property type="molecule type" value="Genomic_DNA"/>
</dbReference>
<sequence length="420" mass="44420">MAETVSQLGFEAERRRRLAQTLSSQSQGPAKSHWEGLSQLINSGMAGYQMGKADDAEKQMKKQQQEALSAALDPSRKRSELPQILANGGYSDAALKIATEKPDTIDVEDQAKQALLKANMGQPLSAQEQAAVDSYNQIKGMERIADPDGNLQPKYLPLSLGGNQQAGAPPRPVQTVPRAPQTGDMQAAQAAWGGQPGILPPPAENGVAGQPMPQMQPQADPGFRPTPKANAAYNNAMATAAAERDLNGGVPKMTETQSTAASRSTLMNTGLRGMNDALVSGNVSPLNMALADTAANAGPIGEWAANQMRTPEEQRFSASKSAALEGIASAVTGAGVTQDQFARFSNMLPSGGETPENQRFKMANAYEFLLTQTKIAGPVADEIRGEVMRLRSEGAPAPSNGLTPEEQAELLELEKLFGGR</sequence>